<dbReference type="HOGENOM" id="CLU_3275959_0_0_6"/>
<dbReference type="AlphaFoldDB" id="D4G8N9"/>
<evidence type="ECO:0000313" key="1">
    <source>
        <dbReference type="EMBL" id="ADD79931.1"/>
    </source>
</evidence>
<evidence type="ECO:0000313" key="2">
    <source>
        <dbReference type="Proteomes" id="UP000001700"/>
    </source>
</evidence>
<sequence>MIFLSKQKNRFSLVFLKNPLDNVLKNFFISFGKILKNLINQ</sequence>
<name>D4G8N9_RIEPU</name>
<protein>
    <submittedName>
        <fullName evidence="1">Uncharacterized protein</fullName>
    </submittedName>
</protein>
<dbReference type="STRING" id="515618.RIEPE_0454"/>
<organism evidence="1 2">
    <name type="scientific">Riesia pediculicola (strain USDA)</name>
    <dbReference type="NCBI Taxonomy" id="515618"/>
    <lineage>
        <taxon>Bacteria</taxon>
        <taxon>Pseudomonadati</taxon>
        <taxon>Pseudomonadota</taxon>
        <taxon>Gammaproteobacteria</taxon>
        <taxon>Enterobacterales</taxon>
        <taxon>Enterobacteriaceae</taxon>
        <taxon>Candidatus Riesia</taxon>
    </lineage>
</organism>
<dbReference type="EMBL" id="CP001085">
    <property type="protein sequence ID" value="ADD79931.1"/>
    <property type="molecule type" value="Genomic_DNA"/>
</dbReference>
<dbReference type="Proteomes" id="UP000001700">
    <property type="component" value="Chromosome"/>
</dbReference>
<reference evidence="1" key="1">
    <citation type="submission" date="2008-05" db="EMBL/GenBank/DDBJ databases">
        <title>Genome sequence of Riesia pediculicola USDA.</title>
        <authorList>
            <person name="Kirkness E.F."/>
        </authorList>
    </citation>
    <scope>NUCLEOTIDE SEQUENCE [LARGE SCALE GENOMIC DNA]</scope>
    <source>
        <strain evidence="1">USDA</strain>
    </source>
</reference>
<accession>D4G8N9</accession>
<keyword evidence="2" id="KW-1185">Reference proteome</keyword>
<dbReference type="KEGG" id="rip:RIEPE_0454"/>
<proteinExistence type="predicted"/>
<gene>
    <name evidence="1" type="ordered locus">RIEPE_0454</name>
</gene>